<feature type="compositionally biased region" description="Basic residues" evidence="2">
    <location>
        <begin position="242"/>
        <end position="255"/>
    </location>
</feature>
<evidence type="ECO:0000313" key="3">
    <source>
        <dbReference type="EMBL" id="KAL2048959.1"/>
    </source>
</evidence>
<protein>
    <submittedName>
        <fullName evidence="3">Uncharacterized protein</fullName>
    </submittedName>
</protein>
<comment type="caution">
    <text evidence="3">The sequence shown here is derived from an EMBL/GenBank/DDBJ whole genome shotgun (WGS) entry which is preliminary data.</text>
</comment>
<gene>
    <name evidence="3" type="ORF">ABVK25_010812</name>
</gene>
<reference evidence="3 4" key="1">
    <citation type="submission" date="2024-09" db="EMBL/GenBank/DDBJ databases">
        <title>Rethinking Asexuality: The Enigmatic Case of Functional Sexual Genes in Lepraria (Stereocaulaceae).</title>
        <authorList>
            <person name="Doellman M."/>
            <person name="Sun Y."/>
            <person name="Barcenas-Pena A."/>
            <person name="Lumbsch H.T."/>
            <person name="Grewe F."/>
        </authorList>
    </citation>
    <scope>NUCLEOTIDE SEQUENCE [LARGE SCALE GENOMIC DNA]</scope>
    <source>
        <strain evidence="3 4">Grewe 0041</strain>
    </source>
</reference>
<keyword evidence="4" id="KW-1185">Reference proteome</keyword>
<keyword evidence="1" id="KW-0175">Coiled coil</keyword>
<feature type="coiled-coil region" evidence="1">
    <location>
        <begin position="77"/>
        <end position="111"/>
    </location>
</feature>
<organism evidence="3 4">
    <name type="scientific">Lepraria finkii</name>
    <dbReference type="NCBI Taxonomy" id="1340010"/>
    <lineage>
        <taxon>Eukaryota</taxon>
        <taxon>Fungi</taxon>
        <taxon>Dikarya</taxon>
        <taxon>Ascomycota</taxon>
        <taxon>Pezizomycotina</taxon>
        <taxon>Lecanoromycetes</taxon>
        <taxon>OSLEUM clade</taxon>
        <taxon>Lecanoromycetidae</taxon>
        <taxon>Lecanorales</taxon>
        <taxon>Lecanorineae</taxon>
        <taxon>Stereocaulaceae</taxon>
        <taxon>Lepraria</taxon>
    </lineage>
</organism>
<name>A0ABR4ATC6_9LECA</name>
<proteinExistence type="predicted"/>
<evidence type="ECO:0000256" key="2">
    <source>
        <dbReference type="SAM" id="MobiDB-lite"/>
    </source>
</evidence>
<dbReference type="Proteomes" id="UP001590951">
    <property type="component" value="Unassembled WGS sequence"/>
</dbReference>
<feature type="region of interest" description="Disordered" evidence="2">
    <location>
        <begin position="228"/>
        <end position="293"/>
    </location>
</feature>
<evidence type="ECO:0000313" key="4">
    <source>
        <dbReference type="Proteomes" id="UP001590951"/>
    </source>
</evidence>
<evidence type="ECO:0000256" key="1">
    <source>
        <dbReference type="SAM" id="Coils"/>
    </source>
</evidence>
<sequence>MADNINKDGQDNHTRCQDCARRSDWDFLKTFYQREETAKQQIQSLNNHVVQLNGALYHAGRTSQKDRVALNKAHEHLQQMQNGFSQSEIARAKLENELHEERQELLMCRENLDHERHCYTETSKSLDCIWTSHNRLGDIMAKIPSHYDDSVRDSPYVGYNVTDLVFELTAKSQRLQDLESDMVQKDHQYLAEISQLKEKLQVESAQHTEDFMSQAQRINELDLIIRHQTEGPNSESKPGSKSAKRRRHSRGKGRSSKATQTEDPVHHVSSSHVVGQDGAMDASTLPVIKEEEL</sequence>
<accession>A0ABR4ATC6</accession>
<dbReference type="EMBL" id="JBHFEH010000075">
    <property type="protein sequence ID" value="KAL2048959.1"/>
    <property type="molecule type" value="Genomic_DNA"/>
</dbReference>